<feature type="compositionally biased region" description="Low complexity" evidence="6">
    <location>
        <begin position="48"/>
        <end position="73"/>
    </location>
</feature>
<dbReference type="GO" id="GO:0005576">
    <property type="term" value="C:extracellular region"/>
    <property type="evidence" value="ECO:0007669"/>
    <property type="project" value="InterPro"/>
</dbReference>
<evidence type="ECO:0000256" key="6">
    <source>
        <dbReference type="SAM" id="MobiDB-lite"/>
    </source>
</evidence>
<dbReference type="InterPro" id="IPR002557">
    <property type="entry name" value="Chitin-bd_dom"/>
</dbReference>
<name>A0AAD4JWM3_9MUSC</name>
<dbReference type="InterPro" id="IPR036508">
    <property type="entry name" value="Chitin-bd_dom_sf"/>
</dbReference>
<comment type="caution">
    <text evidence="8">The sequence shown here is derived from an EMBL/GenBank/DDBJ whole genome shotgun (WGS) entry which is preliminary data.</text>
</comment>
<gene>
    <name evidence="8" type="ORF">KR093_007976</name>
</gene>
<dbReference type="GO" id="GO:0008061">
    <property type="term" value="F:chitin binding"/>
    <property type="evidence" value="ECO:0007669"/>
    <property type="project" value="UniProtKB-KW"/>
</dbReference>
<dbReference type="Pfam" id="PF01607">
    <property type="entry name" value="CBM_14"/>
    <property type="match status" value="3"/>
</dbReference>
<evidence type="ECO:0000259" key="7">
    <source>
        <dbReference type="PROSITE" id="PS50940"/>
    </source>
</evidence>
<dbReference type="InterPro" id="IPR051940">
    <property type="entry name" value="Chitin_bind-dev_reg"/>
</dbReference>
<reference evidence="8" key="1">
    <citation type="journal article" date="2021" name="Mol. Ecol. Resour.">
        <title>Phylogenomic analyses of the genus Drosophila reveals genomic signals of climate adaptation.</title>
        <authorList>
            <person name="Li F."/>
            <person name="Rane R.V."/>
            <person name="Luria V."/>
            <person name="Xiong Z."/>
            <person name="Chen J."/>
            <person name="Li Z."/>
            <person name="Catullo R.A."/>
            <person name="Griffin P.C."/>
            <person name="Schiffer M."/>
            <person name="Pearce S."/>
            <person name="Lee S.F."/>
            <person name="McElroy K."/>
            <person name="Stocker A."/>
            <person name="Shirriffs J."/>
            <person name="Cockerell F."/>
            <person name="Coppin C."/>
            <person name="Sgro C.M."/>
            <person name="Karger A."/>
            <person name="Cain J.W."/>
            <person name="Weber J.A."/>
            <person name="Santpere G."/>
            <person name="Kirschner M.W."/>
            <person name="Hoffmann A.A."/>
            <person name="Oakeshott J.G."/>
            <person name="Zhang G."/>
        </authorList>
    </citation>
    <scope>NUCLEOTIDE SEQUENCE</scope>
    <source>
        <strain evidence="8">BGI-SZ-2011g</strain>
    </source>
</reference>
<keyword evidence="1" id="KW-0147">Chitin-binding</keyword>
<evidence type="ECO:0000313" key="8">
    <source>
        <dbReference type="EMBL" id="KAH8365993.1"/>
    </source>
</evidence>
<evidence type="ECO:0000256" key="5">
    <source>
        <dbReference type="ARBA" id="ARBA00023180"/>
    </source>
</evidence>
<feature type="domain" description="Chitin-binding type-2" evidence="7">
    <location>
        <begin position="155"/>
        <end position="212"/>
    </location>
</feature>
<keyword evidence="9" id="KW-1185">Reference proteome</keyword>
<evidence type="ECO:0000256" key="3">
    <source>
        <dbReference type="ARBA" id="ARBA00022737"/>
    </source>
</evidence>
<dbReference type="AlphaFoldDB" id="A0AAD4JWM3"/>
<evidence type="ECO:0000256" key="4">
    <source>
        <dbReference type="ARBA" id="ARBA00023157"/>
    </source>
</evidence>
<dbReference type="PANTHER" id="PTHR23301:SF106">
    <property type="entry name" value="CHITIN-BINDING TYPE-2 DOMAIN-CONTAINING PROTEIN-RELATED"/>
    <property type="match status" value="1"/>
</dbReference>
<feature type="non-terminal residue" evidence="8">
    <location>
        <position position="1"/>
    </location>
</feature>
<keyword evidence="3" id="KW-0677">Repeat</keyword>
<organism evidence="8 9">
    <name type="scientific">Drosophila rubida</name>
    <dbReference type="NCBI Taxonomy" id="30044"/>
    <lineage>
        <taxon>Eukaryota</taxon>
        <taxon>Metazoa</taxon>
        <taxon>Ecdysozoa</taxon>
        <taxon>Arthropoda</taxon>
        <taxon>Hexapoda</taxon>
        <taxon>Insecta</taxon>
        <taxon>Pterygota</taxon>
        <taxon>Neoptera</taxon>
        <taxon>Endopterygota</taxon>
        <taxon>Diptera</taxon>
        <taxon>Brachycera</taxon>
        <taxon>Muscomorpha</taxon>
        <taxon>Ephydroidea</taxon>
        <taxon>Drosophilidae</taxon>
        <taxon>Drosophila</taxon>
    </lineage>
</organism>
<keyword evidence="5" id="KW-0325">Glycoprotein</keyword>
<evidence type="ECO:0000313" key="9">
    <source>
        <dbReference type="Proteomes" id="UP001200034"/>
    </source>
</evidence>
<dbReference type="PANTHER" id="PTHR23301">
    <property type="entry name" value="CHITIN BINDING PERITROPHIN-A"/>
    <property type="match status" value="1"/>
</dbReference>
<feature type="compositionally biased region" description="Low complexity" evidence="6">
    <location>
        <begin position="134"/>
        <end position="153"/>
    </location>
</feature>
<feature type="region of interest" description="Disordered" evidence="6">
    <location>
        <begin position="133"/>
        <end position="155"/>
    </location>
</feature>
<keyword evidence="2" id="KW-0732">Signal</keyword>
<proteinExistence type="predicted"/>
<evidence type="ECO:0000256" key="1">
    <source>
        <dbReference type="ARBA" id="ARBA00022669"/>
    </source>
</evidence>
<dbReference type="SUPFAM" id="SSF57625">
    <property type="entry name" value="Invertebrate chitin-binding proteins"/>
    <property type="match status" value="3"/>
</dbReference>
<feature type="domain" description="Chitin-binding type-2" evidence="7">
    <location>
        <begin position="81"/>
        <end position="138"/>
    </location>
</feature>
<sequence>CSAYVTCRNGCSDKAYCIPEKLFNPLLHICDTPRSVACYPKPYPTPTTATTAATTEQTPTTSSTTTTTATTNAPLPPDVDPDVCEGLPDYSRLPIASNCSQYVQCKDNEAIVGQCSNGLLFNPDWLICDEANDETSTTQETSTTSEGTSTTTTPSGICGGKPLGALVPYPNNCDKYIVCDEPIPIGYDCPEGLEFSPTELECMHPDLANCSPK</sequence>
<feature type="region of interest" description="Disordered" evidence="6">
    <location>
        <begin position="48"/>
        <end position="79"/>
    </location>
</feature>
<keyword evidence="4" id="KW-1015">Disulfide bond</keyword>
<dbReference type="Gene3D" id="2.170.140.10">
    <property type="entry name" value="Chitin binding domain"/>
    <property type="match status" value="2"/>
</dbReference>
<accession>A0AAD4JWM3</accession>
<dbReference type="EMBL" id="JAJJHW010002774">
    <property type="protein sequence ID" value="KAH8365993.1"/>
    <property type="molecule type" value="Genomic_DNA"/>
</dbReference>
<evidence type="ECO:0000256" key="2">
    <source>
        <dbReference type="ARBA" id="ARBA00022729"/>
    </source>
</evidence>
<feature type="domain" description="Chitin-binding type-2" evidence="7">
    <location>
        <begin position="1"/>
        <end position="40"/>
    </location>
</feature>
<feature type="non-terminal residue" evidence="8">
    <location>
        <position position="213"/>
    </location>
</feature>
<dbReference type="SMART" id="SM00494">
    <property type="entry name" value="ChtBD2"/>
    <property type="match status" value="3"/>
</dbReference>
<dbReference type="PROSITE" id="PS50940">
    <property type="entry name" value="CHIT_BIND_II"/>
    <property type="match status" value="3"/>
</dbReference>
<protein>
    <recommendedName>
        <fullName evidence="7">Chitin-binding type-2 domain-containing protein</fullName>
    </recommendedName>
</protein>
<dbReference type="Proteomes" id="UP001200034">
    <property type="component" value="Unassembled WGS sequence"/>
</dbReference>